<proteinExistence type="predicted"/>
<dbReference type="EMBL" id="BAABUJ010000016">
    <property type="protein sequence ID" value="GAA5800661.1"/>
    <property type="molecule type" value="Genomic_DNA"/>
</dbReference>
<sequence>MKKPYAIPHDAQEWLKGTLDELIRSGKIERADVNNEWASPAILIPSDIDKRHKKRKRPVRGPAPEYQIMPKSTIMTKAPRKGTWGNKIYNISTGEVQEDLSLEDKEVELINNFDTDDDE</sequence>
<evidence type="ECO:0000313" key="1">
    <source>
        <dbReference type="EMBL" id="GAA5800661.1"/>
    </source>
</evidence>
<name>A0ABP9Y0X3_9FUNG</name>
<gene>
    <name evidence="1" type="ORF">HPULCUR_006097</name>
</gene>
<organism evidence="1 2">
    <name type="scientific">Helicostylum pulchrum</name>
    <dbReference type="NCBI Taxonomy" id="562976"/>
    <lineage>
        <taxon>Eukaryota</taxon>
        <taxon>Fungi</taxon>
        <taxon>Fungi incertae sedis</taxon>
        <taxon>Mucoromycota</taxon>
        <taxon>Mucoromycotina</taxon>
        <taxon>Mucoromycetes</taxon>
        <taxon>Mucorales</taxon>
        <taxon>Mucorineae</taxon>
        <taxon>Mucoraceae</taxon>
        <taxon>Helicostylum</taxon>
    </lineage>
</organism>
<protein>
    <submittedName>
        <fullName evidence="1">Uncharacterized protein</fullName>
    </submittedName>
</protein>
<reference evidence="1 2" key="1">
    <citation type="submission" date="2024-04" db="EMBL/GenBank/DDBJ databases">
        <title>genome sequences of Mucor flavus KT1a and Helicostylum pulchrum KT1b strains isolation_sourced from the surface of a dry-aged beef.</title>
        <authorList>
            <person name="Toyotome T."/>
            <person name="Hosono M."/>
            <person name="Torimaru M."/>
            <person name="Fukuda K."/>
            <person name="Mikami N."/>
        </authorList>
    </citation>
    <scope>NUCLEOTIDE SEQUENCE [LARGE SCALE GENOMIC DNA]</scope>
    <source>
        <strain evidence="1 2">KT1b</strain>
    </source>
</reference>
<comment type="caution">
    <text evidence="1">The sequence shown here is derived from an EMBL/GenBank/DDBJ whole genome shotgun (WGS) entry which is preliminary data.</text>
</comment>
<accession>A0ABP9Y0X3</accession>
<keyword evidence="2" id="KW-1185">Reference proteome</keyword>
<evidence type="ECO:0000313" key="2">
    <source>
        <dbReference type="Proteomes" id="UP001476247"/>
    </source>
</evidence>
<dbReference type="Proteomes" id="UP001476247">
    <property type="component" value="Unassembled WGS sequence"/>
</dbReference>